<evidence type="ECO:0000259" key="1">
    <source>
        <dbReference type="Pfam" id="PF01370"/>
    </source>
</evidence>
<dbReference type="Gene3D" id="3.40.50.720">
    <property type="entry name" value="NAD(P)-binding Rossmann-like Domain"/>
    <property type="match status" value="1"/>
</dbReference>
<gene>
    <name evidence="2" type="ORF">ACFQE1_21795</name>
</gene>
<dbReference type="PANTHER" id="PTHR43245:SF13">
    <property type="entry name" value="UDP-D-APIOSE_UDP-D-XYLOSE SYNTHASE 2"/>
    <property type="match status" value="1"/>
</dbReference>
<accession>A0ABD5S5Y5</accession>
<name>A0ABD5S5Y5_9EURY</name>
<comment type="caution">
    <text evidence="2">The sequence shown here is derived from an EMBL/GenBank/DDBJ whole genome shotgun (WGS) entry which is preliminary data.</text>
</comment>
<evidence type="ECO:0000313" key="3">
    <source>
        <dbReference type="Proteomes" id="UP001596328"/>
    </source>
</evidence>
<feature type="non-terminal residue" evidence="2">
    <location>
        <position position="174"/>
    </location>
</feature>
<protein>
    <submittedName>
        <fullName evidence="2">NAD-dependent epimerase/dehydratase family protein</fullName>
    </submittedName>
</protein>
<evidence type="ECO:0000313" key="2">
    <source>
        <dbReference type="EMBL" id="MFC6726962.1"/>
    </source>
</evidence>
<dbReference type="EMBL" id="JBHSWU010001550">
    <property type="protein sequence ID" value="MFC6726962.1"/>
    <property type="molecule type" value="Genomic_DNA"/>
</dbReference>
<dbReference type="InterPro" id="IPR001509">
    <property type="entry name" value="Epimerase_deHydtase"/>
</dbReference>
<dbReference type="Proteomes" id="UP001596328">
    <property type="component" value="Unassembled WGS sequence"/>
</dbReference>
<dbReference type="AlphaFoldDB" id="A0ABD5S5Y5"/>
<dbReference type="InterPro" id="IPR036291">
    <property type="entry name" value="NAD(P)-bd_dom_sf"/>
</dbReference>
<organism evidence="2 3">
    <name type="scientific">Halobium palmae</name>
    <dbReference type="NCBI Taxonomy" id="1776492"/>
    <lineage>
        <taxon>Archaea</taxon>
        <taxon>Methanobacteriati</taxon>
        <taxon>Methanobacteriota</taxon>
        <taxon>Stenosarchaea group</taxon>
        <taxon>Halobacteria</taxon>
        <taxon>Halobacteriales</taxon>
        <taxon>Haloferacaceae</taxon>
        <taxon>Halobium</taxon>
    </lineage>
</organism>
<proteinExistence type="predicted"/>
<dbReference type="SUPFAM" id="SSF51735">
    <property type="entry name" value="NAD(P)-binding Rossmann-fold domains"/>
    <property type="match status" value="1"/>
</dbReference>
<dbReference type="PANTHER" id="PTHR43245">
    <property type="entry name" value="BIFUNCTIONAL POLYMYXIN RESISTANCE PROTEIN ARNA"/>
    <property type="match status" value="1"/>
</dbReference>
<sequence length="174" mass="18766">EAAAAADVERVVVASTSEVYGDAPTPPYAEDDATAPKTNYAVAKLVDERFTRAYAEEHDIDYTIVRYFNVYGPRQDGSDYGYVVPIFASKALAGDPVTVHGSGEQTRDFTYIDDAVECTVRAMGPAGRNETFNVGTGTETTVRSLAETVVDVLGGGEVTTVDHPRPYTVERRCA</sequence>
<keyword evidence="3" id="KW-1185">Reference proteome</keyword>
<feature type="non-terminal residue" evidence="2">
    <location>
        <position position="1"/>
    </location>
</feature>
<dbReference type="Pfam" id="PF01370">
    <property type="entry name" value="Epimerase"/>
    <property type="match status" value="1"/>
</dbReference>
<feature type="domain" description="NAD-dependent epimerase/dehydratase" evidence="1">
    <location>
        <begin position="1"/>
        <end position="135"/>
    </location>
</feature>
<reference evidence="2 3" key="1">
    <citation type="journal article" date="2019" name="Int. J. Syst. Evol. Microbiol.">
        <title>The Global Catalogue of Microorganisms (GCM) 10K type strain sequencing project: providing services to taxonomists for standard genome sequencing and annotation.</title>
        <authorList>
            <consortium name="The Broad Institute Genomics Platform"/>
            <consortium name="The Broad Institute Genome Sequencing Center for Infectious Disease"/>
            <person name="Wu L."/>
            <person name="Ma J."/>
        </authorList>
    </citation>
    <scope>NUCLEOTIDE SEQUENCE [LARGE SCALE GENOMIC DNA]</scope>
    <source>
        <strain evidence="2 3">NBRC 111368</strain>
    </source>
</reference>
<dbReference type="InterPro" id="IPR050177">
    <property type="entry name" value="Lipid_A_modif_metabolic_enz"/>
</dbReference>